<dbReference type="RefSeq" id="WP_238222792.1">
    <property type="nucleotide sequence ID" value="NZ_BPQD01000003.1"/>
</dbReference>
<evidence type="ECO:0000256" key="4">
    <source>
        <dbReference type="ARBA" id="ARBA00023163"/>
    </source>
</evidence>
<dbReference type="Gene3D" id="1.10.10.10">
    <property type="entry name" value="Winged helix-like DNA-binding domain superfamily/Winged helix DNA-binding domain"/>
    <property type="match status" value="1"/>
</dbReference>
<evidence type="ECO:0000313" key="6">
    <source>
        <dbReference type="EMBL" id="MDN3590719.1"/>
    </source>
</evidence>
<gene>
    <name evidence="6" type="ORF">QWZ12_08840</name>
</gene>
<dbReference type="SUPFAM" id="SSF46785">
    <property type="entry name" value="Winged helix' DNA-binding domain"/>
    <property type="match status" value="1"/>
</dbReference>
<dbReference type="InterPro" id="IPR058163">
    <property type="entry name" value="LysR-type_TF_proteobact-type"/>
</dbReference>
<dbReference type="InterPro" id="IPR036390">
    <property type="entry name" value="WH_DNA-bd_sf"/>
</dbReference>
<evidence type="ECO:0000313" key="7">
    <source>
        <dbReference type="Proteomes" id="UP001224644"/>
    </source>
</evidence>
<keyword evidence="3" id="KW-0238">DNA-binding</keyword>
<comment type="similarity">
    <text evidence="1">Belongs to the LysR transcriptional regulatory family.</text>
</comment>
<name>A0ABT8BF21_9HYPH</name>
<keyword evidence="4" id="KW-0804">Transcription</keyword>
<dbReference type="PANTHER" id="PTHR30537:SF3">
    <property type="entry name" value="TRANSCRIPTIONAL REGULATORY PROTEIN"/>
    <property type="match status" value="1"/>
</dbReference>
<dbReference type="InterPro" id="IPR036388">
    <property type="entry name" value="WH-like_DNA-bd_sf"/>
</dbReference>
<dbReference type="Proteomes" id="UP001224644">
    <property type="component" value="Unassembled WGS sequence"/>
</dbReference>
<dbReference type="PANTHER" id="PTHR30537">
    <property type="entry name" value="HTH-TYPE TRANSCRIPTIONAL REGULATOR"/>
    <property type="match status" value="1"/>
</dbReference>
<reference evidence="7" key="1">
    <citation type="journal article" date="2019" name="Int. J. Syst. Evol. Microbiol.">
        <title>The Global Catalogue of Microorganisms (GCM) 10K type strain sequencing project: providing services to taxonomists for standard genome sequencing and annotation.</title>
        <authorList>
            <consortium name="The Broad Institute Genomics Platform"/>
            <consortium name="The Broad Institute Genome Sequencing Center for Infectious Disease"/>
            <person name="Wu L."/>
            <person name="Ma J."/>
        </authorList>
    </citation>
    <scope>NUCLEOTIDE SEQUENCE [LARGE SCALE GENOMIC DNA]</scope>
    <source>
        <strain evidence="7">CECT 7069</strain>
    </source>
</reference>
<protein>
    <submittedName>
        <fullName evidence="6">LysR family transcriptional regulator</fullName>
    </submittedName>
</protein>
<comment type="caution">
    <text evidence="6">The sequence shown here is derived from an EMBL/GenBank/DDBJ whole genome shotgun (WGS) entry which is preliminary data.</text>
</comment>
<dbReference type="SUPFAM" id="SSF53850">
    <property type="entry name" value="Periplasmic binding protein-like II"/>
    <property type="match status" value="1"/>
</dbReference>
<evidence type="ECO:0000256" key="3">
    <source>
        <dbReference type="ARBA" id="ARBA00023125"/>
    </source>
</evidence>
<keyword evidence="7" id="KW-1185">Reference proteome</keyword>
<dbReference type="Gene3D" id="3.40.190.290">
    <property type="match status" value="1"/>
</dbReference>
<feature type="domain" description="HTH lysR-type" evidence="5">
    <location>
        <begin position="1"/>
        <end position="58"/>
    </location>
</feature>
<dbReference type="Pfam" id="PF03466">
    <property type="entry name" value="LysR_substrate"/>
    <property type="match status" value="1"/>
</dbReference>
<dbReference type="EMBL" id="JAUFPX010000006">
    <property type="protein sequence ID" value="MDN3590719.1"/>
    <property type="molecule type" value="Genomic_DNA"/>
</dbReference>
<dbReference type="Pfam" id="PF00126">
    <property type="entry name" value="HTH_1"/>
    <property type="match status" value="1"/>
</dbReference>
<evidence type="ECO:0000256" key="2">
    <source>
        <dbReference type="ARBA" id="ARBA00023015"/>
    </source>
</evidence>
<proteinExistence type="inferred from homology"/>
<organism evidence="6 7">
    <name type="scientific">Methylobacterium adhaesivum</name>
    <dbReference type="NCBI Taxonomy" id="333297"/>
    <lineage>
        <taxon>Bacteria</taxon>
        <taxon>Pseudomonadati</taxon>
        <taxon>Pseudomonadota</taxon>
        <taxon>Alphaproteobacteria</taxon>
        <taxon>Hyphomicrobiales</taxon>
        <taxon>Methylobacteriaceae</taxon>
        <taxon>Methylobacterium</taxon>
    </lineage>
</organism>
<dbReference type="InterPro" id="IPR000847">
    <property type="entry name" value="LysR_HTH_N"/>
</dbReference>
<dbReference type="InterPro" id="IPR005119">
    <property type="entry name" value="LysR_subst-bd"/>
</dbReference>
<evidence type="ECO:0000259" key="5">
    <source>
        <dbReference type="PROSITE" id="PS50931"/>
    </source>
</evidence>
<accession>A0ABT8BF21</accession>
<evidence type="ECO:0000256" key="1">
    <source>
        <dbReference type="ARBA" id="ARBA00009437"/>
    </source>
</evidence>
<dbReference type="PROSITE" id="PS50931">
    <property type="entry name" value="HTH_LYSR"/>
    <property type="match status" value="1"/>
</dbReference>
<sequence length="293" mass="31639">MDWDDFRLVRAVGEAGGLTRAAEELGINPSTAFRRLAGIEAALETTLFDRHRAGYAPTAAGLVMMGAAARMAGDVERFTRELAGRDRNPVGDLRITAPASLIADMLMPSLARFSRRYPGIRLHGIVAEEALNLSRRDADVALRASDAPPATLVGRRLATIAWAIYGRSDFAERDRAACPWVVPGESVAGGRFTRFVEARAVADRVVLTLNTVLGLREAVEAGLGIGPLPCWSADDRPDLVRLSGVEAELGAGLWLLAHPDLRQSARVRAFMDFMAEEIAALRPRIEGEATASR</sequence>
<keyword evidence="2" id="KW-0805">Transcription regulation</keyword>